<organism evidence="3 4">
    <name type="scientific">Devosia oryzisoli</name>
    <dbReference type="NCBI Taxonomy" id="2774138"/>
    <lineage>
        <taxon>Bacteria</taxon>
        <taxon>Pseudomonadati</taxon>
        <taxon>Pseudomonadota</taxon>
        <taxon>Alphaproteobacteria</taxon>
        <taxon>Hyphomicrobiales</taxon>
        <taxon>Devosiaceae</taxon>
        <taxon>Devosia</taxon>
    </lineage>
</organism>
<dbReference type="Proteomes" id="UP000654108">
    <property type="component" value="Unassembled WGS sequence"/>
</dbReference>
<reference evidence="3" key="1">
    <citation type="submission" date="2020-09" db="EMBL/GenBank/DDBJ databases">
        <title>Genome seq and assembly of Devosia sp.</title>
        <authorList>
            <person name="Chhetri G."/>
        </authorList>
    </citation>
    <scope>NUCLEOTIDE SEQUENCE</scope>
    <source>
        <strain evidence="3">PTR5</strain>
    </source>
</reference>
<evidence type="ECO:0000313" key="4">
    <source>
        <dbReference type="Proteomes" id="UP000654108"/>
    </source>
</evidence>
<keyword evidence="4" id="KW-1185">Reference proteome</keyword>
<keyword evidence="2" id="KW-0732">Signal</keyword>
<evidence type="ECO:0008006" key="5">
    <source>
        <dbReference type="Google" id="ProtNLM"/>
    </source>
</evidence>
<evidence type="ECO:0000256" key="2">
    <source>
        <dbReference type="SAM" id="SignalP"/>
    </source>
</evidence>
<evidence type="ECO:0000313" key="3">
    <source>
        <dbReference type="EMBL" id="MBD8066583.1"/>
    </source>
</evidence>
<dbReference type="AlphaFoldDB" id="A0A927FXF8"/>
<gene>
    <name evidence="3" type="ORF">IC608_13995</name>
</gene>
<accession>A0A927FXF8</accession>
<feature type="region of interest" description="Disordered" evidence="1">
    <location>
        <begin position="325"/>
        <end position="346"/>
    </location>
</feature>
<feature type="signal peptide" evidence="2">
    <location>
        <begin position="1"/>
        <end position="20"/>
    </location>
</feature>
<sequence length="346" mass="36046">MRRHGLAYIAAILLSSAANAQDGPIRIDQHGDKSQVANNVLQAGTLEALTDNFMAQMLRIGVTGTVSQSGANAINSVQYDGDLDRVVQHFNGTQSINNTLALGVVDVSGSVSQTGTNIANSTRSVTLNFANQTLGIDAKQLVDNSAEFGILFGSVTQSGRNIANNAVADLAIGTASQLFPTGAEQRVDNRLELAAMSAIASAVSQRGENFGNIMISDEVDQVTRNFAGEQIVHNVVHLADGAPGTIEQYGINVANMITSSKIGSLSQTSTGRQEVINEVFDAQNTLLTGGNITQSSDNYVNLIVLTAPADGGSNAIISVDQSANYPQDASGNGAHSQTGNALTVNR</sequence>
<dbReference type="RefSeq" id="WP_191776685.1">
    <property type="nucleotide sequence ID" value="NZ_JACYFU010000003.1"/>
</dbReference>
<proteinExistence type="predicted"/>
<feature type="chain" id="PRO_5037549432" description="Curlin associated repeat-containing protein" evidence="2">
    <location>
        <begin position="21"/>
        <end position="346"/>
    </location>
</feature>
<comment type="caution">
    <text evidence="3">The sequence shown here is derived from an EMBL/GenBank/DDBJ whole genome shotgun (WGS) entry which is preliminary data.</text>
</comment>
<dbReference type="EMBL" id="JACYFU010000003">
    <property type="protein sequence ID" value="MBD8066583.1"/>
    <property type="molecule type" value="Genomic_DNA"/>
</dbReference>
<protein>
    <recommendedName>
        <fullName evidence="5">Curlin associated repeat-containing protein</fullName>
    </recommendedName>
</protein>
<evidence type="ECO:0000256" key="1">
    <source>
        <dbReference type="SAM" id="MobiDB-lite"/>
    </source>
</evidence>
<name>A0A927FXF8_9HYPH</name>